<feature type="non-terminal residue" evidence="8">
    <location>
        <position position="1"/>
    </location>
</feature>
<feature type="non-terminal residue" evidence="8">
    <location>
        <position position="243"/>
    </location>
</feature>
<dbReference type="InterPro" id="IPR049326">
    <property type="entry name" value="Rhodopsin_dom_fungi"/>
</dbReference>
<evidence type="ECO:0000313" key="8">
    <source>
        <dbReference type="EMBL" id="KAF3768162.1"/>
    </source>
</evidence>
<evidence type="ECO:0000256" key="5">
    <source>
        <dbReference type="ARBA" id="ARBA00038359"/>
    </source>
</evidence>
<dbReference type="RefSeq" id="XP_040779123.1">
    <property type="nucleotide sequence ID" value="XM_040915882.1"/>
</dbReference>
<dbReference type="AlphaFoldDB" id="A0A9P4Y881"/>
<sequence length="243" mass="27250">LLTIQWQAVEIALFSMELAMINAGFGRHIETLEVDKILYLSKMNWARDFVYDTALFLSKLAALLFLARVFPRASNTRRFNYALWTTLGLNAAWLIGIYFGTIFFCWPISKNWMTTESGYCGTQFNLLVGSAVPSVVIDLIILILPLPKLWHLRISRVKKVGLMSVFILVVVVSLGRLITITTQLDAVAADFTYALIPTYYWVSAEVPVTIVSISLPAMLPLGRHLSSNFFTPLASIVSSYITT</sequence>
<dbReference type="GO" id="GO:0016020">
    <property type="term" value="C:membrane"/>
    <property type="evidence" value="ECO:0007669"/>
    <property type="project" value="UniProtKB-SubCell"/>
</dbReference>
<feature type="transmembrane region" description="Helical" evidence="6">
    <location>
        <begin position="198"/>
        <end position="219"/>
    </location>
</feature>
<dbReference type="PANTHER" id="PTHR33048:SF47">
    <property type="entry name" value="INTEGRAL MEMBRANE PROTEIN-RELATED"/>
    <property type="match status" value="1"/>
</dbReference>
<dbReference type="PANTHER" id="PTHR33048">
    <property type="entry name" value="PTH11-LIKE INTEGRAL MEMBRANE PROTEIN (AFU_ORTHOLOGUE AFUA_5G11245)"/>
    <property type="match status" value="1"/>
</dbReference>
<accession>A0A9P4Y881</accession>
<reference evidence="8" key="1">
    <citation type="journal article" date="2020" name="Phytopathology">
        <title>Genome sequence of the chestnut blight fungus Cryphonectria parasitica EP155: A fundamental resource for an archetypical invasive plant pathogen.</title>
        <authorList>
            <person name="Crouch J.A."/>
            <person name="Dawe A."/>
            <person name="Aerts A."/>
            <person name="Barry K."/>
            <person name="Churchill A.C.L."/>
            <person name="Grimwood J."/>
            <person name="Hillman B."/>
            <person name="Milgroom M.G."/>
            <person name="Pangilinan J."/>
            <person name="Smith M."/>
            <person name="Salamov A."/>
            <person name="Schmutz J."/>
            <person name="Yadav J."/>
            <person name="Grigoriev I.V."/>
            <person name="Nuss D."/>
        </authorList>
    </citation>
    <scope>NUCLEOTIDE SEQUENCE</scope>
    <source>
        <strain evidence="8">EP155</strain>
    </source>
</reference>
<gene>
    <name evidence="8" type="ORF">M406DRAFT_231719</name>
</gene>
<feature type="transmembrane region" description="Helical" evidence="6">
    <location>
        <begin position="159"/>
        <end position="178"/>
    </location>
</feature>
<evidence type="ECO:0000256" key="2">
    <source>
        <dbReference type="ARBA" id="ARBA00022692"/>
    </source>
</evidence>
<keyword evidence="9" id="KW-1185">Reference proteome</keyword>
<comment type="similarity">
    <text evidence="5">Belongs to the SAT4 family.</text>
</comment>
<feature type="transmembrane region" description="Helical" evidence="6">
    <location>
        <begin position="81"/>
        <end position="104"/>
    </location>
</feature>
<evidence type="ECO:0000256" key="1">
    <source>
        <dbReference type="ARBA" id="ARBA00004141"/>
    </source>
</evidence>
<dbReference type="GeneID" id="63833011"/>
<comment type="subcellular location">
    <subcellularLocation>
        <location evidence="1">Membrane</location>
        <topology evidence="1">Multi-pass membrane protein</topology>
    </subcellularLocation>
</comment>
<dbReference type="Pfam" id="PF20684">
    <property type="entry name" value="Fung_rhodopsin"/>
    <property type="match status" value="1"/>
</dbReference>
<evidence type="ECO:0000256" key="4">
    <source>
        <dbReference type="ARBA" id="ARBA00023136"/>
    </source>
</evidence>
<feature type="transmembrane region" description="Helical" evidence="6">
    <location>
        <begin position="124"/>
        <end position="147"/>
    </location>
</feature>
<proteinExistence type="inferred from homology"/>
<evidence type="ECO:0000313" key="9">
    <source>
        <dbReference type="Proteomes" id="UP000803844"/>
    </source>
</evidence>
<dbReference type="EMBL" id="MU032346">
    <property type="protein sequence ID" value="KAF3768162.1"/>
    <property type="molecule type" value="Genomic_DNA"/>
</dbReference>
<dbReference type="OrthoDB" id="3934549at2759"/>
<evidence type="ECO:0000256" key="3">
    <source>
        <dbReference type="ARBA" id="ARBA00022989"/>
    </source>
</evidence>
<name>A0A9P4Y881_CRYP1</name>
<keyword evidence="3 6" id="KW-1133">Transmembrane helix</keyword>
<evidence type="ECO:0000259" key="7">
    <source>
        <dbReference type="Pfam" id="PF20684"/>
    </source>
</evidence>
<evidence type="ECO:0000256" key="6">
    <source>
        <dbReference type="SAM" id="Phobius"/>
    </source>
</evidence>
<protein>
    <recommendedName>
        <fullName evidence="7">Rhodopsin domain-containing protein</fullName>
    </recommendedName>
</protein>
<feature type="transmembrane region" description="Helical" evidence="6">
    <location>
        <begin position="49"/>
        <end position="69"/>
    </location>
</feature>
<feature type="domain" description="Rhodopsin" evidence="7">
    <location>
        <begin position="11"/>
        <end position="221"/>
    </location>
</feature>
<dbReference type="InterPro" id="IPR052337">
    <property type="entry name" value="SAT4-like"/>
</dbReference>
<organism evidence="8 9">
    <name type="scientific">Cryphonectria parasitica (strain ATCC 38755 / EP155)</name>
    <dbReference type="NCBI Taxonomy" id="660469"/>
    <lineage>
        <taxon>Eukaryota</taxon>
        <taxon>Fungi</taxon>
        <taxon>Dikarya</taxon>
        <taxon>Ascomycota</taxon>
        <taxon>Pezizomycotina</taxon>
        <taxon>Sordariomycetes</taxon>
        <taxon>Sordariomycetidae</taxon>
        <taxon>Diaporthales</taxon>
        <taxon>Cryphonectriaceae</taxon>
        <taxon>Cryphonectria-Endothia species complex</taxon>
        <taxon>Cryphonectria</taxon>
    </lineage>
</organism>
<comment type="caution">
    <text evidence="8">The sequence shown here is derived from an EMBL/GenBank/DDBJ whole genome shotgun (WGS) entry which is preliminary data.</text>
</comment>
<keyword evidence="4 6" id="KW-0472">Membrane</keyword>
<dbReference type="Proteomes" id="UP000803844">
    <property type="component" value="Unassembled WGS sequence"/>
</dbReference>
<keyword evidence="2 6" id="KW-0812">Transmembrane</keyword>